<dbReference type="FunCoup" id="A0A067RNZ2">
    <property type="interactions" value="696"/>
</dbReference>
<dbReference type="GO" id="GO:0051721">
    <property type="term" value="F:protein phosphatase 2A binding"/>
    <property type="evidence" value="ECO:0007669"/>
    <property type="project" value="TreeGrafter"/>
</dbReference>
<dbReference type="InterPro" id="IPR038511">
    <property type="entry name" value="TAP42/TAP46-like_sf"/>
</dbReference>
<keyword evidence="4" id="KW-1185">Reference proteome</keyword>
<feature type="region of interest" description="Disordered" evidence="2">
    <location>
        <begin position="300"/>
        <end position="355"/>
    </location>
</feature>
<dbReference type="OMA" id="EYELCEA"/>
<dbReference type="PANTHER" id="PTHR10933">
    <property type="entry name" value="IMMUNOGLOBULIN-BINDING PROTEIN 1"/>
    <property type="match status" value="1"/>
</dbReference>
<feature type="region of interest" description="Disordered" evidence="2">
    <location>
        <begin position="127"/>
        <end position="146"/>
    </location>
</feature>
<dbReference type="GO" id="GO:0009966">
    <property type="term" value="P:regulation of signal transduction"/>
    <property type="evidence" value="ECO:0007669"/>
    <property type="project" value="InterPro"/>
</dbReference>
<dbReference type="FunFam" id="1.25.40.540:FF:000003">
    <property type="entry name" value="Immunoglobulin (CD79A)-binding protein 1"/>
    <property type="match status" value="1"/>
</dbReference>
<dbReference type="Proteomes" id="UP000027135">
    <property type="component" value="Unassembled WGS sequence"/>
</dbReference>
<name>A0A067RNZ2_ZOONE</name>
<proteinExistence type="inferred from homology"/>
<comment type="similarity">
    <text evidence="1">Belongs to the IGBP1/TAP42 family.</text>
</comment>
<sequence>MASSEEPGEKKISQIFDEGMKIFEDVSKTSEATNSSTVQVKVKKAMRLFEEATELVSMAGIFSSNESIEEVATNNIRYFLLPALLGTLSLKLCVEDRFNVVETAEIYFRDFLRRCKSYAIVDVGIPEPKENSSESTESVQQSHAADLAAMSRQRNSKLQRYREQKQLESELEDIKRSLSSMSIVDEEVERKYYLTLIKNFAIQAVDELHSIEMEKPLLEYMAKVRKDEHFTSAGDKVKKGKFPPPKPLQPFIITKNEVQKKVFGAGYPSLPVMTVQEFYEKRVKDGDWPDPSKQKPASLLEMAAMGDPNRVSEEEDAEKEMRMERDDPKLLKDARDWDEYKDDHRKGWGNRMNRS</sequence>
<dbReference type="GO" id="GO:0035303">
    <property type="term" value="P:regulation of dephosphorylation"/>
    <property type="evidence" value="ECO:0007669"/>
    <property type="project" value="TreeGrafter"/>
</dbReference>
<dbReference type="STRING" id="136037.A0A067RNZ2"/>
<evidence type="ECO:0000256" key="1">
    <source>
        <dbReference type="ARBA" id="ARBA00034730"/>
    </source>
</evidence>
<dbReference type="GO" id="GO:0005829">
    <property type="term" value="C:cytosol"/>
    <property type="evidence" value="ECO:0007669"/>
    <property type="project" value="TreeGrafter"/>
</dbReference>
<dbReference type="Gene3D" id="1.25.40.540">
    <property type="entry name" value="TAP42-like family"/>
    <property type="match status" value="1"/>
</dbReference>
<gene>
    <name evidence="3" type="ORF">L798_03912</name>
</gene>
<dbReference type="PANTHER" id="PTHR10933:SF9">
    <property type="entry name" value="IMMUNOGLOBULIN-BINDING PROTEIN 1"/>
    <property type="match status" value="1"/>
</dbReference>
<organism evidence="3 4">
    <name type="scientific">Zootermopsis nevadensis</name>
    <name type="common">Dampwood termite</name>
    <dbReference type="NCBI Taxonomy" id="136037"/>
    <lineage>
        <taxon>Eukaryota</taxon>
        <taxon>Metazoa</taxon>
        <taxon>Ecdysozoa</taxon>
        <taxon>Arthropoda</taxon>
        <taxon>Hexapoda</taxon>
        <taxon>Insecta</taxon>
        <taxon>Pterygota</taxon>
        <taxon>Neoptera</taxon>
        <taxon>Polyneoptera</taxon>
        <taxon>Dictyoptera</taxon>
        <taxon>Blattodea</taxon>
        <taxon>Blattoidea</taxon>
        <taxon>Termitoidae</taxon>
        <taxon>Termopsidae</taxon>
        <taxon>Zootermopsis</taxon>
    </lineage>
</organism>
<evidence type="ECO:0000256" key="2">
    <source>
        <dbReference type="SAM" id="MobiDB-lite"/>
    </source>
</evidence>
<dbReference type="Pfam" id="PF04177">
    <property type="entry name" value="TAP42"/>
    <property type="match status" value="1"/>
</dbReference>
<dbReference type="InParanoid" id="A0A067RNZ2"/>
<reference evidence="3 4" key="1">
    <citation type="journal article" date="2014" name="Nat. Commun.">
        <title>Molecular traces of alternative social organization in a termite genome.</title>
        <authorList>
            <person name="Terrapon N."/>
            <person name="Li C."/>
            <person name="Robertson H.M."/>
            <person name="Ji L."/>
            <person name="Meng X."/>
            <person name="Booth W."/>
            <person name="Chen Z."/>
            <person name="Childers C.P."/>
            <person name="Glastad K.M."/>
            <person name="Gokhale K."/>
            <person name="Gowin J."/>
            <person name="Gronenberg W."/>
            <person name="Hermansen R.A."/>
            <person name="Hu H."/>
            <person name="Hunt B.G."/>
            <person name="Huylmans A.K."/>
            <person name="Khalil S.M."/>
            <person name="Mitchell R.D."/>
            <person name="Munoz-Torres M.C."/>
            <person name="Mustard J.A."/>
            <person name="Pan H."/>
            <person name="Reese J.T."/>
            <person name="Scharf M.E."/>
            <person name="Sun F."/>
            <person name="Vogel H."/>
            <person name="Xiao J."/>
            <person name="Yang W."/>
            <person name="Yang Z."/>
            <person name="Yang Z."/>
            <person name="Zhou J."/>
            <person name="Zhu J."/>
            <person name="Brent C.S."/>
            <person name="Elsik C.G."/>
            <person name="Goodisman M.A."/>
            <person name="Liberles D.A."/>
            <person name="Roe R.M."/>
            <person name="Vargo E.L."/>
            <person name="Vilcinskas A."/>
            <person name="Wang J."/>
            <person name="Bornberg-Bauer E."/>
            <person name="Korb J."/>
            <person name="Zhang G."/>
            <person name="Liebig J."/>
        </authorList>
    </citation>
    <scope>NUCLEOTIDE SEQUENCE [LARGE SCALE GENOMIC DNA]</scope>
    <source>
        <tissue evidence="3">Whole organism</tissue>
    </source>
</reference>
<dbReference type="eggNOG" id="KOG2830">
    <property type="taxonomic scope" value="Eukaryota"/>
</dbReference>
<feature type="compositionally biased region" description="Basic and acidic residues" evidence="2">
    <location>
        <begin position="319"/>
        <end position="346"/>
    </location>
</feature>
<evidence type="ECO:0000313" key="4">
    <source>
        <dbReference type="Proteomes" id="UP000027135"/>
    </source>
</evidence>
<accession>A0A067RNZ2</accession>
<dbReference type="AlphaFoldDB" id="A0A067RNZ2"/>
<dbReference type="InterPro" id="IPR007304">
    <property type="entry name" value="TAP46-like"/>
</dbReference>
<dbReference type="EMBL" id="KK852554">
    <property type="protein sequence ID" value="KDR21459.1"/>
    <property type="molecule type" value="Genomic_DNA"/>
</dbReference>
<feature type="compositionally biased region" description="Polar residues" evidence="2">
    <location>
        <begin position="133"/>
        <end position="143"/>
    </location>
</feature>
<protein>
    <submittedName>
        <fullName evidence="3">Immunoglobulin-binding protein 1</fullName>
    </submittedName>
</protein>
<evidence type="ECO:0000313" key="3">
    <source>
        <dbReference type="EMBL" id="KDR21459.1"/>
    </source>
</evidence>